<comment type="subcellular location">
    <subcellularLocation>
        <location evidence="1">Membrane</location>
        <topology evidence="1">Multi-pass membrane protein</topology>
    </subcellularLocation>
</comment>
<evidence type="ECO:0000313" key="9">
    <source>
        <dbReference type="Proteomes" id="UP001159364"/>
    </source>
</evidence>
<feature type="transmembrane region" description="Helical" evidence="6">
    <location>
        <begin position="63"/>
        <end position="81"/>
    </location>
</feature>
<feature type="transmembrane region" description="Helical" evidence="6">
    <location>
        <begin position="330"/>
        <end position="352"/>
    </location>
</feature>
<keyword evidence="5 6" id="KW-0472">Membrane</keyword>
<dbReference type="AlphaFoldDB" id="A0AAV8TNW6"/>
<comment type="caution">
    <text evidence="8">The sequence shown here is derived from an EMBL/GenBank/DDBJ whole genome shotgun (WGS) entry which is preliminary data.</text>
</comment>
<feature type="transmembrane region" description="Helical" evidence="6">
    <location>
        <begin position="383"/>
        <end position="405"/>
    </location>
</feature>
<keyword evidence="9" id="KW-1185">Reference proteome</keyword>
<feature type="domain" description="Major facilitator superfamily (MFS) profile" evidence="7">
    <location>
        <begin position="26"/>
        <end position="472"/>
    </location>
</feature>
<dbReference type="Gene3D" id="1.20.1250.20">
    <property type="entry name" value="MFS general substrate transporter like domains"/>
    <property type="match status" value="1"/>
</dbReference>
<reference evidence="8 9" key="1">
    <citation type="submission" date="2021-09" db="EMBL/GenBank/DDBJ databases">
        <title>Genomic insights and catalytic innovation underlie evolution of tropane alkaloids biosynthesis.</title>
        <authorList>
            <person name="Wang Y.-J."/>
            <person name="Tian T."/>
            <person name="Huang J.-P."/>
            <person name="Huang S.-X."/>
        </authorList>
    </citation>
    <scope>NUCLEOTIDE SEQUENCE [LARGE SCALE GENOMIC DNA]</scope>
    <source>
        <strain evidence="8">KIB-2018</strain>
        <tissue evidence="8">Leaf</tissue>
    </source>
</reference>
<gene>
    <name evidence="8" type="ORF">K2173_021091</name>
</gene>
<feature type="transmembrane region" description="Helical" evidence="6">
    <location>
        <begin position="93"/>
        <end position="112"/>
    </location>
</feature>
<feature type="transmembrane region" description="Helical" evidence="6">
    <location>
        <begin position="118"/>
        <end position="138"/>
    </location>
</feature>
<feature type="transmembrane region" description="Helical" evidence="6">
    <location>
        <begin position="449"/>
        <end position="467"/>
    </location>
</feature>
<evidence type="ECO:0000256" key="5">
    <source>
        <dbReference type="ARBA" id="ARBA00023136"/>
    </source>
</evidence>
<dbReference type="Proteomes" id="UP001159364">
    <property type="component" value="Linkage Group LG04"/>
</dbReference>
<dbReference type="InterPro" id="IPR020846">
    <property type="entry name" value="MFS_dom"/>
</dbReference>
<keyword evidence="3 6" id="KW-0812">Transmembrane</keyword>
<evidence type="ECO:0000256" key="6">
    <source>
        <dbReference type="SAM" id="Phobius"/>
    </source>
</evidence>
<keyword evidence="4 6" id="KW-1133">Transmembrane helix</keyword>
<feature type="transmembrane region" description="Helical" evidence="6">
    <location>
        <begin position="269"/>
        <end position="291"/>
    </location>
</feature>
<dbReference type="InterPro" id="IPR005828">
    <property type="entry name" value="MFS_sugar_transport-like"/>
</dbReference>
<evidence type="ECO:0000256" key="1">
    <source>
        <dbReference type="ARBA" id="ARBA00004141"/>
    </source>
</evidence>
<dbReference type="GO" id="GO:0016020">
    <property type="term" value="C:membrane"/>
    <property type="evidence" value="ECO:0007669"/>
    <property type="project" value="UniProtKB-SubCell"/>
</dbReference>
<dbReference type="PANTHER" id="PTHR23511">
    <property type="entry name" value="SYNAPTIC VESICLE GLYCOPROTEIN 2"/>
    <property type="match status" value="1"/>
</dbReference>
<feature type="transmembrane region" description="Helical" evidence="6">
    <location>
        <begin position="359"/>
        <end position="377"/>
    </location>
</feature>
<keyword evidence="2" id="KW-0813">Transport</keyword>
<dbReference type="EMBL" id="JAIWQS010000004">
    <property type="protein sequence ID" value="KAJ8768151.1"/>
    <property type="molecule type" value="Genomic_DNA"/>
</dbReference>
<sequence>MDAEGLVYTLDEGLSAVGFGKFQIMLLLYAGFGWFTEAMEIMILSFVGPAVKSQWGLSSAQETLLTTVVFAGELIGAYSWGLISDNYGRRKSFFCITVTTSGVGLLSAFSPAYSSLLILRFVAGIGLGGGHVFLSWFLEFIPASHRGKWMVIFATFWTVGTVFEALLAWLVMPRLNWRWLLGLSAIPSFVLLLFYGLAPESPRYLYMKGKKTEAHQILEKMASLNQSELPPGIFVSSKAEKVDGESLPSEHTPLLPSTREKFSRIKSGFSSFFMLFSSKLISTTLLLWILFFGHSFSYYGIILLTSELSAAQSECGSTTLHSQYLQSYSLYIKVLLTSIAEVPGLLLSALIVDKLGRKLSMGVMLSLSALFLLPLVLGQSGIMTTALLFGARMCSIGSFTVACIYAPELYPTSVRTTGSGVANAMGRIGGMLCPVVAVGLVTGCHLKEAIFLFEVVIAVTAICILLFKVETKGRELSETLAESDPKADVWGGL</sequence>
<name>A0AAV8TNW6_9ROSI</name>
<accession>A0AAV8TNW6</accession>
<feature type="transmembrane region" description="Helical" evidence="6">
    <location>
        <begin position="177"/>
        <end position="198"/>
    </location>
</feature>
<dbReference type="Pfam" id="PF00083">
    <property type="entry name" value="Sugar_tr"/>
    <property type="match status" value="1"/>
</dbReference>
<dbReference type="GO" id="GO:0022857">
    <property type="term" value="F:transmembrane transporter activity"/>
    <property type="evidence" value="ECO:0007669"/>
    <property type="project" value="InterPro"/>
</dbReference>
<feature type="transmembrane region" description="Helical" evidence="6">
    <location>
        <begin position="425"/>
        <end position="443"/>
    </location>
</feature>
<feature type="transmembrane region" description="Helical" evidence="6">
    <location>
        <begin position="150"/>
        <end position="171"/>
    </location>
</feature>
<proteinExistence type="predicted"/>
<dbReference type="PANTHER" id="PTHR23511:SF5">
    <property type="entry name" value="MAJOR FACILITATOR-TYPE TRANSPORTER HXNZ-RELATED"/>
    <property type="match status" value="1"/>
</dbReference>
<evidence type="ECO:0000256" key="3">
    <source>
        <dbReference type="ARBA" id="ARBA00022692"/>
    </source>
</evidence>
<protein>
    <recommendedName>
        <fullName evidence="7">Major facilitator superfamily (MFS) profile domain-containing protein</fullName>
    </recommendedName>
</protein>
<dbReference type="SUPFAM" id="SSF103473">
    <property type="entry name" value="MFS general substrate transporter"/>
    <property type="match status" value="1"/>
</dbReference>
<dbReference type="FunFam" id="1.20.1250.20:FF:000232">
    <property type="entry name" value="Organic cation/carnitine transporter 7"/>
    <property type="match status" value="1"/>
</dbReference>
<dbReference type="PROSITE" id="PS50850">
    <property type="entry name" value="MFS"/>
    <property type="match status" value="1"/>
</dbReference>
<dbReference type="InterPro" id="IPR036259">
    <property type="entry name" value="MFS_trans_sf"/>
</dbReference>
<evidence type="ECO:0000259" key="7">
    <source>
        <dbReference type="PROSITE" id="PS50850"/>
    </source>
</evidence>
<evidence type="ECO:0000313" key="8">
    <source>
        <dbReference type="EMBL" id="KAJ8768151.1"/>
    </source>
</evidence>
<evidence type="ECO:0000256" key="4">
    <source>
        <dbReference type="ARBA" id="ARBA00022989"/>
    </source>
</evidence>
<evidence type="ECO:0000256" key="2">
    <source>
        <dbReference type="ARBA" id="ARBA00022448"/>
    </source>
</evidence>
<organism evidence="8 9">
    <name type="scientific">Erythroxylum novogranatense</name>
    <dbReference type="NCBI Taxonomy" id="1862640"/>
    <lineage>
        <taxon>Eukaryota</taxon>
        <taxon>Viridiplantae</taxon>
        <taxon>Streptophyta</taxon>
        <taxon>Embryophyta</taxon>
        <taxon>Tracheophyta</taxon>
        <taxon>Spermatophyta</taxon>
        <taxon>Magnoliopsida</taxon>
        <taxon>eudicotyledons</taxon>
        <taxon>Gunneridae</taxon>
        <taxon>Pentapetalae</taxon>
        <taxon>rosids</taxon>
        <taxon>fabids</taxon>
        <taxon>Malpighiales</taxon>
        <taxon>Erythroxylaceae</taxon>
        <taxon>Erythroxylum</taxon>
    </lineage>
</organism>